<dbReference type="InterPro" id="IPR036925">
    <property type="entry name" value="TIF_IF2_dom3_sf"/>
</dbReference>
<dbReference type="Proteomes" id="UP001168990">
    <property type="component" value="Unassembled WGS sequence"/>
</dbReference>
<dbReference type="EMBL" id="JAQQBS010001422">
    <property type="protein sequence ID" value="KAK0164253.1"/>
    <property type="molecule type" value="Genomic_DNA"/>
</dbReference>
<reference evidence="12" key="2">
    <citation type="submission" date="2023-03" db="EMBL/GenBank/DDBJ databases">
        <authorList>
            <person name="Inwood S.N."/>
            <person name="Skelly J.G."/>
            <person name="Guhlin J."/>
            <person name="Harrop T.W.R."/>
            <person name="Goldson S.G."/>
            <person name="Dearden P.K."/>
        </authorList>
    </citation>
    <scope>NUCLEOTIDE SEQUENCE</scope>
    <source>
        <strain evidence="12">Irish</strain>
        <tissue evidence="12">Whole body</tissue>
    </source>
</reference>
<dbReference type="GO" id="GO:0005525">
    <property type="term" value="F:GTP binding"/>
    <property type="evidence" value="ECO:0007669"/>
    <property type="project" value="UniProtKB-KW"/>
</dbReference>
<dbReference type="InterPro" id="IPR044145">
    <property type="entry name" value="IF2_II"/>
</dbReference>
<evidence type="ECO:0000256" key="2">
    <source>
        <dbReference type="ARBA" id="ARBA00007733"/>
    </source>
</evidence>
<dbReference type="SUPFAM" id="SSF50447">
    <property type="entry name" value="Translation proteins"/>
    <property type="match status" value="2"/>
</dbReference>
<comment type="function">
    <text evidence="9">One of the essential components for the initiation of protein synthesis. Protects formylmethionyl-tRNA from spontaneous hydrolysis and promotes its binding to the 30S ribosomal subunits. Also involved in the hydrolysis of GTP during the formation of the 70S ribosomal complex.</text>
</comment>
<dbReference type="SUPFAM" id="SSF52156">
    <property type="entry name" value="Initiation factor IF2/eIF5b, domain 3"/>
    <property type="match status" value="1"/>
</dbReference>
<dbReference type="InterPro" id="IPR015760">
    <property type="entry name" value="TIF_IF2"/>
</dbReference>
<evidence type="ECO:0000256" key="8">
    <source>
        <dbReference type="ARBA" id="ARBA00023134"/>
    </source>
</evidence>
<dbReference type="GO" id="GO:0005739">
    <property type="term" value="C:mitochondrion"/>
    <property type="evidence" value="ECO:0007669"/>
    <property type="project" value="UniProtKB-SubCell"/>
</dbReference>
<dbReference type="GO" id="GO:0003743">
    <property type="term" value="F:translation initiation factor activity"/>
    <property type="evidence" value="ECO:0007669"/>
    <property type="project" value="UniProtKB-KW"/>
</dbReference>
<evidence type="ECO:0000256" key="3">
    <source>
        <dbReference type="ARBA" id="ARBA00022540"/>
    </source>
</evidence>
<evidence type="ECO:0000256" key="1">
    <source>
        <dbReference type="ARBA" id="ARBA00004173"/>
    </source>
</evidence>
<feature type="domain" description="Tr-type G" evidence="11">
    <location>
        <begin position="171"/>
        <end position="345"/>
    </location>
</feature>
<dbReference type="FunFam" id="2.40.30.10:FF:000007">
    <property type="entry name" value="Translation initiation factor IF-2"/>
    <property type="match status" value="1"/>
</dbReference>
<dbReference type="NCBIfam" id="TIGR00231">
    <property type="entry name" value="small_GTP"/>
    <property type="match status" value="1"/>
</dbReference>
<name>A0AA39F791_9HYME</name>
<evidence type="ECO:0000256" key="4">
    <source>
        <dbReference type="ARBA" id="ARBA00022741"/>
    </source>
</evidence>
<dbReference type="Pfam" id="PF11987">
    <property type="entry name" value="IF-2"/>
    <property type="match status" value="1"/>
</dbReference>
<evidence type="ECO:0000256" key="10">
    <source>
        <dbReference type="ARBA" id="ARBA00044200"/>
    </source>
</evidence>
<dbReference type="AlphaFoldDB" id="A0AA39F791"/>
<dbReference type="FunFam" id="3.40.50.10050:FF:000001">
    <property type="entry name" value="Translation initiation factor IF-2"/>
    <property type="match status" value="1"/>
</dbReference>
<evidence type="ECO:0000256" key="7">
    <source>
        <dbReference type="ARBA" id="ARBA00023128"/>
    </source>
</evidence>
<dbReference type="Gene3D" id="2.40.30.10">
    <property type="entry name" value="Translation factors"/>
    <property type="match status" value="2"/>
</dbReference>
<keyword evidence="7" id="KW-0496">Mitochondrion</keyword>
<dbReference type="CDD" id="cd01887">
    <property type="entry name" value="IF2_eIF5B"/>
    <property type="match status" value="1"/>
</dbReference>
<gene>
    <name evidence="12" type="ORF">PV328_002901</name>
</gene>
<keyword evidence="5" id="KW-0648">Protein biosynthesis</keyword>
<evidence type="ECO:0000313" key="12">
    <source>
        <dbReference type="EMBL" id="KAK0164253.1"/>
    </source>
</evidence>
<dbReference type="SUPFAM" id="SSF52540">
    <property type="entry name" value="P-loop containing nucleoside triphosphate hydrolases"/>
    <property type="match status" value="1"/>
</dbReference>
<dbReference type="FunFam" id="3.40.50.300:FF:000019">
    <property type="entry name" value="Translation initiation factor IF-2"/>
    <property type="match status" value="1"/>
</dbReference>
<dbReference type="InterPro" id="IPR027417">
    <property type="entry name" value="P-loop_NTPase"/>
</dbReference>
<keyword evidence="3" id="KW-0396">Initiation factor</keyword>
<evidence type="ECO:0000256" key="5">
    <source>
        <dbReference type="ARBA" id="ARBA00022917"/>
    </source>
</evidence>
<keyword evidence="4" id="KW-0547">Nucleotide-binding</keyword>
<protein>
    <recommendedName>
        <fullName evidence="10">Translation initiation factor IF-2, mitochondrial</fullName>
    </recommendedName>
</protein>
<dbReference type="GO" id="GO:0003924">
    <property type="term" value="F:GTPase activity"/>
    <property type="evidence" value="ECO:0007669"/>
    <property type="project" value="InterPro"/>
</dbReference>
<keyword evidence="13" id="KW-1185">Reference proteome</keyword>
<proteinExistence type="inferred from homology"/>
<comment type="subcellular location">
    <subcellularLocation>
        <location evidence="1">Mitochondrion</location>
    </subcellularLocation>
</comment>
<dbReference type="Gene3D" id="3.40.50.300">
    <property type="entry name" value="P-loop containing nucleotide triphosphate hydrolases"/>
    <property type="match status" value="1"/>
</dbReference>
<dbReference type="Pfam" id="PF00009">
    <property type="entry name" value="GTP_EFTU"/>
    <property type="match status" value="1"/>
</dbReference>
<dbReference type="FunFam" id="2.40.30.10:FF:000008">
    <property type="entry name" value="Translation initiation factor IF-2"/>
    <property type="match status" value="1"/>
</dbReference>
<dbReference type="CDD" id="cd03692">
    <property type="entry name" value="mtIF2_IVc"/>
    <property type="match status" value="1"/>
</dbReference>
<dbReference type="InterPro" id="IPR023115">
    <property type="entry name" value="TIF_IF2_dom3"/>
</dbReference>
<evidence type="ECO:0000256" key="6">
    <source>
        <dbReference type="ARBA" id="ARBA00022946"/>
    </source>
</evidence>
<dbReference type="InterPro" id="IPR009000">
    <property type="entry name" value="Transl_B-barrel_sf"/>
</dbReference>
<dbReference type="NCBIfam" id="TIGR00487">
    <property type="entry name" value="IF-2"/>
    <property type="match status" value="1"/>
</dbReference>
<dbReference type="InterPro" id="IPR053905">
    <property type="entry name" value="EF-G-like_DII"/>
</dbReference>
<evidence type="ECO:0000313" key="13">
    <source>
        <dbReference type="Proteomes" id="UP001168990"/>
    </source>
</evidence>
<dbReference type="InterPro" id="IPR000178">
    <property type="entry name" value="TF_IF2_bacterial-like"/>
</dbReference>
<keyword evidence="6" id="KW-0809">Transit peptide</keyword>
<dbReference type="InterPro" id="IPR000795">
    <property type="entry name" value="T_Tr_GTP-bd_dom"/>
</dbReference>
<dbReference type="Pfam" id="PF22042">
    <property type="entry name" value="EF-G_D2"/>
    <property type="match status" value="1"/>
</dbReference>
<sequence length="711" mass="79670">MMAAFMVRTCLKQRSSARIWTDIIRYEQKEIQKQYSHTKMCIECHCYHTTPVYLKVRKTREEKKNRKNFIYKPKEPIKLPVVDIWRNMTVQELSDSCGRSVNEVLQAISYTDNSKYTKNTTIENRNVLYDAVKKLGAKYKVIPRPDENVKDDSVNCDAVRRPPPDSSVTVKRHPVVTIMGHVDHGKTTLLDSLRHTSVVASESGGITQHIGAFNVTLDSGEKITFLDTPGHAAFSAMRARGANATDIVILVVAADDGVMEQTIQSIRMAKEANVPIIVAINKIDKPDADIERTKRMLAEQGIHVESCGGEVPSVNISALKGLNLNELMETVVAQAEIMNLRGDPKGFVEGVVIEVTTEHGRGKLATALIQRGTLRKGSILVSGLAWAKVRAMFDHVGNTISEAKLSDAVQIIGWRELPSAGDLLLEVENERRVNVVLNYRQSQQAKDKAVDALDVIQKKQEEHNLVYKAALMERKALGRTRRIRKGPRTKEIIDDGIPRVNVVIKADVVGSVEAILDVFETYGDENRCRLDVVHYGIGPVTENDVELAEAFDGFIYTFHTSVPKSVELIANKLNVPIHHFKVIYKLIDAIKTEICKKLPPGHQEEKLGEANVLQYFQINERRKKVGVAGCRCISGVLKKNEMYRILRNDEIIYEGKLAAMKHLKEDVNTIKTNIECGLRFQDPDVIVQPGDTIICYTVHEVPASVDWDPGF</sequence>
<dbReference type="PANTHER" id="PTHR43381">
    <property type="entry name" value="TRANSLATION INITIATION FACTOR IF-2-RELATED"/>
    <property type="match status" value="1"/>
</dbReference>
<dbReference type="CDD" id="cd03702">
    <property type="entry name" value="IF2_mtIF2_II"/>
    <property type="match status" value="1"/>
</dbReference>
<organism evidence="12 13">
    <name type="scientific">Microctonus aethiopoides</name>
    <dbReference type="NCBI Taxonomy" id="144406"/>
    <lineage>
        <taxon>Eukaryota</taxon>
        <taxon>Metazoa</taxon>
        <taxon>Ecdysozoa</taxon>
        <taxon>Arthropoda</taxon>
        <taxon>Hexapoda</taxon>
        <taxon>Insecta</taxon>
        <taxon>Pterygota</taxon>
        <taxon>Neoptera</taxon>
        <taxon>Endopterygota</taxon>
        <taxon>Hymenoptera</taxon>
        <taxon>Apocrita</taxon>
        <taxon>Ichneumonoidea</taxon>
        <taxon>Braconidae</taxon>
        <taxon>Euphorinae</taxon>
        <taxon>Microctonus</taxon>
    </lineage>
</organism>
<dbReference type="PROSITE" id="PS51722">
    <property type="entry name" value="G_TR_2"/>
    <property type="match status" value="1"/>
</dbReference>
<comment type="caution">
    <text evidence="12">The sequence shown here is derived from an EMBL/GenBank/DDBJ whole genome shotgun (WGS) entry which is preliminary data.</text>
</comment>
<evidence type="ECO:0000256" key="9">
    <source>
        <dbReference type="ARBA" id="ARBA00025162"/>
    </source>
</evidence>
<comment type="similarity">
    <text evidence="2">Belongs to the TRAFAC class translation factor GTPase superfamily. Classic translation factor GTPase family. IF-2 subfamily.</text>
</comment>
<dbReference type="Gene3D" id="3.40.50.10050">
    <property type="entry name" value="Translation initiation factor IF- 2, domain 3"/>
    <property type="match status" value="1"/>
</dbReference>
<reference evidence="12" key="1">
    <citation type="journal article" date="2023" name="bioRxiv">
        <title>Scaffold-level genome assemblies of two parasitoid biocontrol wasps reveal the parthenogenesis mechanism and an associated novel virus.</title>
        <authorList>
            <person name="Inwood S."/>
            <person name="Skelly J."/>
            <person name="Guhlin J."/>
            <person name="Harrop T."/>
            <person name="Goldson S."/>
            <person name="Dearden P."/>
        </authorList>
    </citation>
    <scope>NUCLEOTIDE SEQUENCE</scope>
    <source>
        <strain evidence="12">Irish</strain>
        <tissue evidence="12">Whole body</tissue>
    </source>
</reference>
<dbReference type="InterPro" id="IPR005225">
    <property type="entry name" value="Small_GTP-bd"/>
</dbReference>
<accession>A0AA39F791</accession>
<dbReference type="PANTHER" id="PTHR43381:SF20">
    <property type="entry name" value="TRANSLATION INITIATION FACTOR IF-2, MITOCHONDRIAL"/>
    <property type="match status" value="1"/>
</dbReference>
<keyword evidence="8" id="KW-0342">GTP-binding</keyword>
<evidence type="ECO:0000259" key="11">
    <source>
        <dbReference type="PROSITE" id="PS51722"/>
    </source>
</evidence>